<evidence type="ECO:0000256" key="7">
    <source>
        <dbReference type="ARBA" id="ARBA00022989"/>
    </source>
</evidence>
<evidence type="ECO:0000256" key="13">
    <source>
        <dbReference type="SAM" id="Phobius"/>
    </source>
</evidence>
<keyword evidence="5 13" id="KW-0812">Transmembrane</keyword>
<comment type="subcellular location">
    <subcellularLocation>
        <location evidence="1">Cell membrane</location>
        <topology evidence="1">Multi-pass membrane protein</topology>
    </subcellularLocation>
</comment>
<feature type="domain" description="PLD phosphodiesterase" evidence="14">
    <location>
        <begin position="391"/>
        <end position="418"/>
    </location>
</feature>
<keyword evidence="9 13" id="KW-0472">Membrane</keyword>
<dbReference type="PATRIC" id="fig|1300345.3.peg.1736"/>
<keyword evidence="2" id="KW-1003">Cell membrane</keyword>
<gene>
    <name evidence="15" type="ORF">LF41_3199</name>
</gene>
<dbReference type="PANTHER" id="PTHR21248">
    <property type="entry name" value="CARDIOLIPIN SYNTHASE"/>
    <property type="match status" value="1"/>
</dbReference>
<dbReference type="GO" id="GO:0008808">
    <property type="term" value="F:cardiolipin synthase activity"/>
    <property type="evidence" value="ECO:0007669"/>
    <property type="project" value="UniProtKB-UniRule"/>
</dbReference>
<dbReference type="RefSeq" id="WP_036168717.1">
    <property type="nucleotide sequence ID" value="NZ_JRKJ01000009.1"/>
</dbReference>
<dbReference type="PROSITE" id="PS50035">
    <property type="entry name" value="PLD"/>
    <property type="match status" value="2"/>
</dbReference>
<keyword evidence="3" id="KW-0444">Lipid biosynthesis</keyword>
<keyword evidence="6" id="KW-0677">Repeat</keyword>
<name>A0A0A2WKE2_9GAMM</name>
<evidence type="ECO:0000259" key="14">
    <source>
        <dbReference type="PROSITE" id="PS50035"/>
    </source>
</evidence>
<dbReference type="CDD" id="cd09112">
    <property type="entry name" value="PLDc_CLS_2"/>
    <property type="match status" value="1"/>
</dbReference>
<evidence type="ECO:0000313" key="16">
    <source>
        <dbReference type="Proteomes" id="UP000030518"/>
    </source>
</evidence>
<dbReference type="OrthoDB" id="9762009at2"/>
<keyword evidence="11" id="KW-1208">Phospholipid metabolism</keyword>
<evidence type="ECO:0000256" key="4">
    <source>
        <dbReference type="ARBA" id="ARBA00022679"/>
    </source>
</evidence>
<dbReference type="CDD" id="cd09110">
    <property type="entry name" value="PLDc_CLS_1"/>
    <property type="match status" value="1"/>
</dbReference>
<dbReference type="SUPFAM" id="SSF56024">
    <property type="entry name" value="Phospholipase D/nuclease"/>
    <property type="match status" value="2"/>
</dbReference>
<feature type="transmembrane region" description="Helical" evidence="13">
    <location>
        <begin position="20"/>
        <end position="39"/>
    </location>
</feature>
<dbReference type="InterPro" id="IPR027379">
    <property type="entry name" value="CLS_N"/>
</dbReference>
<feature type="transmembrane region" description="Helical" evidence="13">
    <location>
        <begin position="45"/>
        <end position="68"/>
    </location>
</feature>
<dbReference type="InterPro" id="IPR022924">
    <property type="entry name" value="Cardiolipin_synthase"/>
</dbReference>
<keyword evidence="4" id="KW-0808">Transferase</keyword>
<dbReference type="SMART" id="SM00155">
    <property type="entry name" value="PLDc"/>
    <property type="match status" value="2"/>
</dbReference>
<dbReference type="GO" id="GO:0005886">
    <property type="term" value="C:plasma membrane"/>
    <property type="evidence" value="ECO:0007669"/>
    <property type="project" value="UniProtKB-SubCell"/>
</dbReference>
<proteinExistence type="predicted"/>
<evidence type="ECO:0000256" key="3">
    <source>
        <dbReference type="ARBA" id="ARBA00022516"/>
    </source>
</evidence>
<evidence type="ECO:0000313" key="15">
    <source>
        <dbReference type="EMBL" id="KGQ19167.1"/>
    </source>
</evidence>
<organism evidence="15 16">
    <name type="scientific">Lysobacter dokdonensis DS-58</name>
    <dbReference type="NCBI Taxonomy" id="1300345"/>
    <lineage>
        <taxon>Bacteria</taxon>
        <taxon>Pseudomonadati</taxon>
        <taxon>Pseudomonadota</taxon>
        <taxon>Gammaproteobacteria</taxon>
        <taxon>Lysobacterales</taxon>
        <taxon>Lysobacteraceae</taxon>
        <taxon>Noviluteimonas</taxon>
    </lineage>
</organism>
<feature type="domain" description="PLD phosphodiesterase" evidence="14">
    <location>
        <begin position="217"/>
        <end position="244"/>
    </location>
</feature>
<evidence type="ECO:0000256" key="8">
    <source>
        <dbReference type="ARBA" id="ARBA00023098"/>
    </source>
</evidence>
<evidence type="ECO:0000256" key="9">
    <source>
        <dbReference type="ARBA" id="ARBA00023136"/>
    </source>
</evidence>
<keyword evidence="16" id="KW-1185">Reference proteome</keyword>
<dbReference type="PANTHER" id="PTHR21248:SF22">
    <property type="entry name" value="PHOSPHOLIPASE D"/>
    <property type="match status" value="1"/>
</dbReference>
<evidence type="ECO:0000256" key="10">
    <source>
        <dbReference type="ARBA" id="ARBA00023209"/>
    </source>
</evidence>
<evidence type="ECO:0000256" key="6">
    <source>
        <dbReference type="ARBA" id="ARBA00022737"/>
    </source>
</evidence>
<accession>A0A0A2WKE2</accession>
<evidence type="ECO:0000256" key="1">
    <source>
        <dbReference type="ARBA" id="ARBA00004651"/>
    </source>
</evidence>
<protein>
    <recommendedName>
        <fullName evidence="12">Cardiolipin synthase</fullName>
        <ecNumber evidence="12">2.7.8.-</ecNumber>
    </recommendedName>
</protein>
<dbReference type="Pfam" id="PF13091">
    <property type="entry name" value="PLDc_2"/>
    <property type="match status" value="2"/>
</dbReference>
<comment type="caution">
    <text evidence="15">The sequence shown here is derived from an EMBL/GenBank/DDBJ whole genome shotgun (WGS) entry which is preliminary data.</text>
</comment>
<dbReference type="AlphaFoldDB" id="A0A0A2WKE2"/>
<evidence type="ECO:0000256" key="11">
    <source>
        <dbReference type="ARBA" id="ARBA00023264"/>
    </source>
</evidence>
<dbReference type="Gene3D" id="3.30.870.10">
    <property type="entry name" value="Endonuclease Chain A"/>
    <property type="match status" value="2"/>
</dbReference>
<evidence type="ECO:0000256" key="12">
    <source>
        <dbReference type="NCBIfam" id="TIGR04265"/>
    </source>
</evidence>
<reference evidence="15 16" key="1">
    <citation type="submission" date="2014-09" db="EMBL/GenBank/DDBJ databases">
        <title>Genome sequences of Lysobacter dokdonensis DS-58.</title>
        <authorList>
            <person name="Kim J.F."/>
            <person name="Kwak M.-J."/>
        </authorList>
    </citation>
    <scope>NUCLEOTIDE SEQUENCE [LARGE SCALE GENOMIC DNA]</scope>
    <source>
        <strain evidence="15 16">DS-58</strain>
    </source>
</reference>
<dbReference type="eggNOG" id="COG1502">
    <property type="taxonomic scope" value="Bacteria"/>
</dbReference>
<dbReference type="STRING" id="1300345.LF41_3199"/>
<keyword evidence="7 13" id="KW-1133">Transmembrane helix</keyword>
<dbReference type="EMBL" id="JRKJ01000009">
    <property type="protein sequence ID" value="KGQ19167.1"/>
    <property type="molecule type" value="Genomic_DNA"/>
</dbReference>
<dbReference type="NCBIfam" id="TIGR04265">
    <property type="entry name" value="bac_cardiolipin"/>
    <property type="match status" value="1"/>
</dbReference>
<sequence length="477" mass="53261">MVEAFQDAWHRVADIHDVRFWMTLLYVAYVLGLGGWIVLQKREPVATVSWLLGLALLPYVGFIVYHYLGPQRITRHRIRRARSKAPSLPPSAADDPIARELSRLGLATTSLPPSTARDVRMLVDGHAKYTALLADIAQARDSIDIEYYIFLADTTGTAVRDALIERARAGVRIRLLVDAVGSSKTPRKFFAPLVAAGGAVAWFHPMRFGRVWRRPWLNLRTHRKIAVIDGHIAYTGGINVTDEEDESLRPDAYRDLHLRLEGRIARSLQVLFVEDWAYATGHAPVLPPAPEETEPGSYAVQAVASGPDSDWEAIHRMFVAAIHSAQRRVWLTTPYFVPGEAALMALTSAALGGLDVRLLVPKVSDSMIVTLAARSYFDQLLAAGVRVYEYGPRMLHSKALLVDDHVVSIGSANFDYRSFRLNFEVALVFHDARLASELERVIEGDLAHSPRVREDRPRPLWTVRLPEAVARLLSPLL</sequence>
<dbReference type="Proteomes" id="UP000030518">
    <property type="component" value="Unassembled WGS sequence"/>
</dbReference>
<dbReference type="EC" id="2.7.8.-" evidence="12"/>
<dbReference type="GO" id="GO:0032049">
    <property type="term" value="P:cardiolipin biosynthetic process"/>
    <property type="evidence" value="ECO:0007669"/>
    <property type="project" value="UniProtKB-UniRule"/>
</dbReference>
<dbReference type="Pfam" id="PF13396">
    <property type="entry name" value="PLDc_N"/>
    <property type="match status" value="1"/>
</dbReference>
<evidence type="ECO:0000256" key="2">
    <source>
        <dbReference type="ARBA" id="ARBA00022475"/>
    </source>
</evidence>
<dbReference type="InterPro" id="IPR025202">
    <property type="entry name" value="PLD-like_dom"/>
</dbReference>
<keyword evidence="10" id="KW-0594">Phospholipid biosynthesis</keyword>
<evidence type="ECO:0000256" key="5">
    <source>
        <dbReference type="ARBA" id="ARBA00022692"/>
    </source>
</evidence>
<keyword evidence="8" id="KW-0443">Lipid metabolism</keyword>
<dbReference type="InterPro" id="IPR001736">
    <property type="entry name" value="PLipase_D/transphosphatidylase"/>
</dbReference>